<dbReference type="PANTHER" id="PTHR42885:SF1">
    <property type="entry name" value="THREONINE-PHOSPHATE DECARBOXYLASE"/>
    <property type="match status" value="1"/>
</dbReference>
<dbReference type="NCBIfam" id="TIGR01140">
    <property type="entry name" value="L_thr_O3P_dcar"/>
    <property type="match status" value="1"/>
</dbReference>
<dbReference type="GO" id="GO:0030170">
    <property type="term" value="F:pyridoxal phosphate binding"/>
    <property type="evidence" value="ECO:0007669"/>
    <property type="project" value="InterPro"/>
</dbReference>
<dbReference type="EMBL" id="QLTR01000021">
    <property type="protein sequence ID" value="RAS60537.1"/>
    <property type="molecule type" value="Genomic_DNA"/>
</dbReference>
<comment type="cofactor">
    <cofactor evidence="1">
        <name>pyridoxal 5'-phosphate</name>
        <dbReference type="ChEBI" id="CHEBI:597326"/>
    </cofactor>
</comment>
<keyword evidence="6" id="KW-0663">Pyridoxal phosphate</keyword>
<feature type="domain" description="Aminotransferase class I/classII large" evidence="10">
    <location>
        <begin position="24"/>
        <end position="352"/>
    </location>
</feature>
<evidence type="ECO:0000256" key="1">
    <source>
        <dbReference type="ARBA" id="ARBA00001933"/>
    </source>
</evidence>
<evidence type="ECO:0000256" key="2">
    <source>
        <dbReference type="ARBA" id="ARBA00003444"/>
    </source>
</evidence>
<comment type="catalytic activity">
    <reaction evidence="9">
        <text>O-phospho-L-threonine + H(+) = (R)-1-aminopropan-2-yl phosphate + CO2</text>
        <dbReference type="Rhea" id="RHEA:11492"/>
        <dbReference type="ChEBI" id="CHEBI:15378"/>
        <dbReference type="ChEBI" id="CHEBI:16526"/>
        <dbReference type="ChEBI" id="CHEBI:58563"/>
        <dbReference type="ChEBI" id="CHEBI:58675"/>
        <dbReference type="EC" id="4.1.1.81"/>
    </reaction>
</comment>
<dbReference type="InterPro" id="IPR005860">
    <property type="entry name" value="CobD"/>
</dbReference>
<dbReference type="Pfam" id="PF00155">
    <property type="entry name" value="Aminotran_1_2"/>
    <property type="match status" value="1"/>
</dbReference>
<sequence>MAISGQHGGNVLQMANQFGLAPRDVIDFSANINPLGMPGGLKHLLVENLSRLEQYPDIDYHLLHRQLARHHQCSQSHVIAGNGATELIFLWAQYVKPKKALLVEPSFGEYRRALTRVGCKITNYLLCEEEEFRVTKRILTALSPDLDCLFLCTPNNPTGLQPDPDLLTEILNRCDVMGIKLFVDESFLDFMPETKSLCRYLPCHDNLYILRSLTKFYALPGLRLGYMLSSDAELLQQIREQREPWTINALAALAGEVLFDFITYHQATYNWLAKEQTYLLGELQQFEKIKLYKPSANYIFFKHLDSQSAMQSQLMKHGILIRSCANYIGLDNSFYRVAIKSRADNERLVSALKKVFNHG</sequence>
<dbReference type="InterPro" id="IPR004839">
    <property type="entry name" value="Aminotransferase_I/II_large"/>
</dbReference>
<evidence type="ECO:0000313" key="11">
    <source>
        <dbReference type="EMBL" id="RAS60537.1"/>
    </source>
</evidence>
<evidence type="ECO:0000313" key="12">
    <source>
        <dbReference type="Proteomes" id="UP000248729"/>
    </source>
</evidence>
<evidence type="ECO:0000256" key="9">
    <source>
        <dbReference type="ARBA" id="ARBA00048531"/>
    </source>
</evidence>
<evidence type="ECO:0000256" key="3">
    <source>
        <dbReference type="ARBA" id="ARBA00004953"/>
    </source>
</evidence>
<accession>A0A329E656</accession>
<organism evidence="11 12">
    <name type="scientific">Vibrio diazotrophicus</name>
    <dbReference type="NCBI Taxonomy" id="685"/>
    <lineage>
        <taxon>Bacteria</taxon>
        <taxon>Pseudomonadati</taxon>
        <taxon>Pseudomonadota</taxon>
        <taxon>Gammaproteobacteria</taxon>
        <taxon>Vibrionales</taxon>
        <taxon>Vibrionaceae</taxon>
        <taxon>Vibrio</taxon>
    </lineage>
</organism>
<keyword evidence="7" id="KW-0456">Lyase</keyword>
<dbReference type="AlphaFoldDB" id="A0A329E656"/>
<dbReference type="InterPro" id="IPR015422">
    <property type="entry name" value="PyrdxlP-dep_Trfase_small"/>
</dbReference>
<dbReference type="CDD" id="cd00609">
    <property type="entry name" value="AAT_like"/>
    <property type="match status" value="1"/>
</dbReference>
<dbReference type="PROSITE" id="PS00105">
    <property type="entry name" value="AA_TRANSFER_CLASS_1"/>
    <property type="match status" value="1"/>
</dbReference>
<evidence type="ECO:0000259" key="10">
    <source>
        <dbReference type="Pfam" id="PF00155"/>
    </source>
</evidence>
<dbReference type="EC" id="4.1.1.81" evidence="4"/>
<proteinExistence type="predicted"/>
<comment type="caution">
    <text evidence="11">The sequence shown here is derived from an EMBL/GenBank/DDBJ whole genome shotgun (WGS) entry which is preliminary data.</text>
</comment>
<dbReference type="GO" id="GO:0009236">
    <property type="term" value="P:cobalamin biosynthetic process"/>
    <property type="evidence" value="ECO:0007669"/>
    <property type="project" value="UniProtKB-UniPathway"/>
</dbReference>
<keyword evidence="5" id="KW-0169">Cobalamin biosynthesis</keyword>
<dbReference type="RefSeq" id="WP_112404359.1">
    <property type="nucleotide sequence ID" value="NZ_QLTR01000021.1"/>
</dbReference>
<evidence type="ECO:0000256" key="5">
    <source>
        <dbReference type="ARBA" id="ARBA00022573"/>
    </source>
</evidence>
<reference evidence="11 12" key="1">
    <citation type="submission" date="2018-06" db="EMBL/GenBank/DDBJ databases">
        <title>Freshwater and sediment microbial communities from various areas in North America, analyzing microbe dynamics in response to fracking.</title>
        <authorList>
            <person name="Lamendella R."/>
        </authorList>
    </citation>
    <scope>NUCLEOTIDE SEQUENCE [LARGE SCALE GENOMIC DNA]</scope>
    <source>
        <strain evidence="11 12">99A</strain>
    </source>
</reference>
<evidence type="ECO:0000256" key="7">
    <source>
        <dbReference type="ARBA" id="ARBA00023239"/>
    </source>
</evidence>
<comment type="function">
    <text evidence="2">Decarboxylates L-threonine-O-3-phosphate to yield (R)-1-amino-2-propanol O-2-phosphate, the precursor for the linkage between the nucleotide loop and the corrin ring in cobalamin.</text>
</comment>
<dbReference type="Gene3D" id="3.90.1150.10">
    <property type="entry name" value="Aspartate Aminotransferase, domain 1"/>
    <property type="match status" value="1"/>
</dbReference>
<evidence type="ECO:0000256" key="8">
    <source>
        <dbReference type="ARBA" id="ARBA00029996"/>
    </source>
</evidence>
<name>A0A329E656_VIBDI</name>
<evidence type="ECO:0000256" key="4">
    <source>
        <dbReference type="ARBA" id="ARBA00012285"/>
    </source>
</evidence>
<dbReference type="InterPro" id="IPR015424">
    <property type="entry name" value="PyrdxlP-dep_Trfase"/>
</dbReference>
<dbReference type="Proteomes" id="UP000248729">
    <property type="component" value="Unassembled WGS sequence"/>
</dbReference>
<dbReference type="UniPathway" id="UPA00148"/>
<comment type="pathway">
    <text evidence="3">Cofactor biosynthesis; adenosylcobalamin biosynthesis.</text>
</comment>
<dbReference type="InterPro" id="IPR004838">
    <property type="entry name" value="NHTrfase_class1_PyrdxlP-BS"/>
</dbReference>
<protein>
    <recommendedName>
        <fullName evidence="4">threonine-phosphate decarboxylase</fullName>
        <ecNumber evidence="4">4.1.1.81</ecNumber>
    </recommendedName>
    <alternativeName>
        <fullName evidence="8">L-threonine-O-3-phosphate decarboxylase</fullName>
    </alternativeName>
</protein>
<evidence type="ECO:0000256" key="6">
    <source>
        <dbReference type="ARBA" id="ARBA00022898"/>
    </source>
</evidence>
<dbReference type="SUPFAM" id="SSF53383">
    <property type="entry name" value="PLP-dependent transferases"/>
    <property type="match status" value="1"/>
</dbReference>
<dbReference type="GO" id="GO:0048472">
    <property type="term" value="F:threonine-phosphate decarboxylase activity"/>
    <property type="evidence" value="ECO:0007669"/>
    <property type="project" value="UniProtKB-EC"/>
</dbReference>
<dbReference type="InterPro" id="IPR015421">
    <property type="entry name" value="PyrdxlP-dep_Trfase_major"/>
</dbReference>
<dbReference type="Gene3D" id="3.40.640.10">
    <property type="entry name" value="Type I PLP-dependent aspartate aminotransferase-like (Major domain)"/>
    <property type="match status" value="1"/>
</dbReference>
<gene>
    <name evidence="11" type="ORF">DET48_12142</name>
</gene>
<dbReference type="PANTHER" id="PTHR42885">
    <property type="entry name" value="HISTIDINOL-PHOSPHATE AMINOTRANSFERASE-RELATED"/>
    <property type="match status" value="1"/>
</dbReference>